<comment type="caution">
    <text evidence="13">The sequence shown here is derived from an EMBL/GenBank/DDBJ whole genome shotgun (WGS) entry which is preliminary data.</text>
</comment>
<dbReference type="InterPro" id="IPR001680">
    <property type="entry name" value="WD40_rpt"/>
</dbReference>
<feature type="region of interest" description="Disordered" evidence="12">
    <location>
        <begin position="511"/>
        <end position="557"/>
    </location>
</feature>
<feature type="compositionally biased region" description="Basic and acidic residues" evidence="12">
    <location>
        <begin position="587"/>
        <end position="603"/>
    </location>
</feature>
<dbReference type="GO" id="GO:0005874">
    <property type="term" value="C:microtubule"/>
    <property type="evidence" value="ECO:0007669"/>
    <property type="project" value="UniProtKB-KW"/>
</dbReference>
<evidence type="ECO:0000256" key="10">
    <source>
        <dbReference type="ARBA" id="ARBA00023212"/>
    </source>
</evidence>
<evidence type="ECO:0000256" key="5">
    <source>
        <dbReference type="ARBA" id="ARBA00022701"/>
    </source>
</evidence>
<dbReference type="SMART" id="SM00320">
    <property type="entry name" value="WD40"/>
    <property type="match status" value="6"/>
</dbReference>
<organism evidence="13 14">
    <name type="scientific">Elysia chlorotica</name>
    <name type="common">Eastern emerald elysia</name>
    <name type="synonym">Sea slug</name>
    <dbReference type="NCBI Taxonomy" id="188477"/>
    <lineage>
        <taxon>Eukaryota</taxon>
        <taxon>Metazoa</taxon>
        <taxon>Spiralia</taxon>
        <taxon>Lophotrochozoa</taxon>
        <taxon>Mollusca</taxon>
        <taxon>Gastropoda</taxon>
        <taxon>Heterobranchia</taxon>
        <taxon>Euthyneura</taxon>
        <taxon>Panpulmonata</taxon>
        <taxon>Sacoglossa</taxon>
        <taxon>Placobranchoidea</taxon>
        <taxon>Plakobranchidae</taxon>
        <taxon>Elysia</taxon>
    </lineage>
</organism>
<evidence type="ECO:0000256" key="11">
    <source>
        <dbReference type="ARBA" id="ARBA00023273"/>
    </source>
</evidence>
<reference evidence="13 14" key="1">
    <citation type="submission" date="2019-01" db="EMBL/GenBank/DDBJ databases">
        <title>A draft genome assembly of the solar-powered sea slug Elysia chlorotica.</title>
        <authorList>
            <person name="Cai H."/>
            <person name="Li Q."/>
            <person name="Fang X."/>
            <person name="Li J."/>
            <person name="Curtis N.E."/>
            <person name="Altenburger A."/>
            <person name="Shibata T."/>
            <person name="Feng M."/>
            <person name="Maeda T."/>
            <person name="Schwartz J.A."/>
            <person name="Shigenobu S."/>
            <person name="Lundholm N."/>
            <person name="Nishiyama T."/>
            <person name="Yang H."/>
            <person name="Hasebe M."/>
            <person name="Li S."/>
            <person name="Pierce S.K."/>
            <person name="Wang J."/>
        </authorList>
    </citation>
    <scope>NUCLEOTIDE SEQUENCE [LARGE SCALE GENOMIC DNA]</scope>
    <source>
        <strain evidence="13">EC2010</strain>
        <tissue evidence="13">Whole organism of an adult</tissue>
    </source>
</reference>
<keyword evidence="4" id="KW-0853">WD repeat</keyword>
<evidence type="ECO:0000256" key="6">
    <source>
        <dbReference type="ARBA" id="ARBA00022737"/>
    </source>
</evidence>
<gene>
    <name evidence="13" type="ORF">EGW08_017327</name>
</gene>
<keyword evidence="14" id="KW-1185">Reference proteome</keyword>
<dbReference type="STRING" id="188477.A0A433T037"/>
<evidence type="ECO:0000313" key="13">
    <source>
        <dbReference type="EMBL" id="RUS74911.1"/>
    </source>
</evidence>
<dbReference type="InterPro" id="IPR015943">
    <property type="entry name" value="WD40/YVTN_repeat-like_dom_sf"/>
</dbReference>
<dbReference type="AlphaFoldDB" id="A0A433T037"/>
<dbReference type="FunFam" id="2.130.10.10:FF:001723">
    <property type="entry name" value="Dynein intermediate chain 3, ciliary"/>
    <property type="match status" value="1"/>
</dbReference>
<evidence type="ECO:0000313" key="14">
    <source>
        <dbReference type="Proteomes" id="UP000271974"/>
    </source>
</evidence>
<keyword evidence="9" id="KW-0505">Motor protein</keyword>
<evidence type="ECO:0000256" key="3">
    <source>
        <dbReference type="ARBA" id="ARBA00022490"/>
    </source>
</evidence>
<feature type="region of interest" description="Disordered" evidence="12">
    <location>
        <begin position="572"/>
        <end position="670"/>
    </location>
</feature>
<dbReference type="GO" id="GO:0003341">
    <property type="term" value="P:cilium movement"/>
    <property type="evidence" value="ECO:0007669"/>
    <property type="project" value="TreeGrafter"/>
</dbReference>
<dbReference type="SUPFAM" id="SSF50978">
    <property type="entry name" value="WD40 repeat-like"/>
    <property type="match status" value="1"/>
</dbReference>
<dbReference type="PANTHER" id="PTHR12442:SF7">
    <property type="entry name" value="DYNEIN AXONEMAL INTERMEDIATE CHAIN 2"/>
    <property type="match status" value="1"/>
</dbReference>
<keyword evidence="8" id="KW-0969">Cilium</keyword>
<keyword evidence="11" id="KW-0966">Cell projection</keyword>
<dbReference type="GO" id="GO:0036158">
    <property type="term" value="P:outer dynein arm assembly"/>
    <property type="evidence" value="ECO:0007669"/>
    <property type="project" value="TreeGrafter"/>
</dbReference>
<protein>
    <submittedName>
        <fullName evidence="13">Uncharacterized protein</fullName>
    </submittedName>
</protein>
<feature type="compositionally biased region" description="Acidic residues" evidence="12">
    <location>
        <begin position="539"/>
        <end position="557"/>
    </location>
</feature>
<dbReference type="Proteomes" id="UP000271974">
    <property type="component" value="Unassembled WGS sequence"/>
</dbReference>
<dbReference type="InterPro" id="IPR036322">
    <property type="entry name" value="WD40_repeat_dom_sf"/>
</dbReference>
<name>A0A433T037_ELYCH</name>
<keyword evidence="7" id="KW-0243">Dynein</keyword>
<comment type="similarity">
    <text evidence="2">Belongs to the dynein intermediate chain family.</text>
</comment>
<sequence>MEIVYVYTKKRAEFGRQCNFSDRAAELHVDIAPDDHALEDFIERDPVDIGIQCVQEMSEHDANTERFETGARGINHTEGGWPKDINPHEVEQVTRYRKKVEKDEMYISAVLQLGTSMEHCIKQNNAIDIYEEYFEDVNAETIDEAASAKTINVFRDPNEIKRTATHISWFPDGPRKLAVAYCNLQFQSTSPDTSMDSYIWDVENPNKPETTLKPVSPLVCLEYNPKDSHILLGGCYNGQIAYWDTRKGSQPVELTPIEQSHRDPAYKTVWIQSKTGTECFSTSTDGQVLWWDIRKMGEPTDKMYLDKKQEFANAQGAYCLEYEPTMPTKFMTGTEQGNIISCNRKAKTPLDKIAATFTGHIGPVYALQRNPHFTKNFLSIGDWCARIWSEDIRESSIMWTKQYSSYLTDGCWSPIRPAVFFLTKMDGTLDVWDIIFKQNNPTLTLQVCDVPLYSLRVQEQGKLVAAGSQDGTTTLLELSEGLYSMARNEKNLVTAMFERETRREKILDARHREIRLKERGKTEGSKGEGGRRGSQDPQAEGEEGEKAAEEEEQYQEEDLYAKAEKEFFSIIEAEKKKQPTPSQDFSEVEKQDELEGKEEKHVDIFSSGYPSRPETTTDENEIAGASAKEAESSFSGEEEGEGNNTESVPPDNEESGVTEVAAEEPKEAEG</sequence>
<dbReference type="GO" id="GO:0045504">
    <property type="term" value="F:dynein heavy chain binding"/>
    <property type="evidence" value="ECO:0007669"/>
    <property type="project" value="TreeGrafter"/>
</dbReference>
<dbReference type="GO" id="GO:0036157">
    <property type="term" value="C:outer dynein arm"/>
    <property type="evidence" value="ECO:0007669"/>
    <property type="project" value="TreeGrafter"/>
</dbReference>
<dbReference type="PANTHER" id="PTHR12442">
    <property type="entry name" value="DYNEIN INTERMEDIATE CHAIN"/>
    <property type="match status" value="1"/>
</dbReference>
<keyword evidence="10" id="KW-0206">Cytoskeleton</keyword>
<keyword evidence="6" id="KW-0677">Repeat</keyword>
<dbReference type="Gene3D" id="2.130.10.10">
    <property type="entry name" value="YVTN repeat-like/Quinoprotein amine dehydrogenase"/>
    <property type="match status" value="2"/>
</dbReference>
<proteinExistence type="inferred from homology"/>
<evidence type="ECO:0000256" key="9">
    <source>
        <dbReference type="ARBA" id="ARBA00023175"/>
    </source>
</evidence>
<dbReference type="OrthoDB" id="366230at2759"/>
<feature type="compositionally biased region" description="Low complexity" evidence="12">
    <location>
        <begin position="622"/>
        <end position="635"/>
    </location>
</feature>
<comment type="subcellular location">
    <subcellularLocation>
        <location evidence="1">Cytoplasm</location>
        <location evidence="1">Cytoskeleton</location>
        <location evidence="1">Cilium axoneme</location>
    </subcellularLocation>
</comment>
<keyword evidence="3" id="KW-0963">Cytoplasm</keyword>
<dbReference type="EMBL" id="RQTK01000787">
    <property type="protein sequence ID" value="RUS74911.1"/>
    <property type="molecule type" value="Genomic_DNA"/>
</dbReference>
<evidence type="ECO:0000256" key="1">
    <source>
        <dbReference type="ARBA" id="ARBA00004430"/>
    </source>
</evidence>
<evidence type="ECO:0000256" key="2">
    <source>
        <dbReference type="ARBA" id="ARBA00011059"/>
    </source>
</evidence>
<dbReference type="GO" id="GO:0045503">
    <property type="term" value="F:dynein light chain binding"/>
    <property type="evidence" value="ECO:0007669"/>
    <property type="project" value="TreeGrafter"/>
</dbReference>
<evidence type="ECO:0000256" key="4">
    <source>
        <dbReference type="ARBA" id="ARBA00022574"/>
    </source>
</evidence>
<evidence type="ECO:0000256" key="7">
    <source>
        <dbReference type="ARBA" id="ARBA00023017"/>
    </source>
</evidence>
<dbReference type="InterPro" id="IPR050687">
    <property type="entry name" value="Dynein_IC"/>
</dbReference>
<accession>A0A433T037</accession>
<keyword evidence="5" id="KW-0493">Microtubule</keyword>
<evidence type="ECO:0000256" key="12">
    <source>
        <dbReference type="SAM" id="MobiDB-lite"/>
    </source>
</evidence>
<feature type="compositionally biased region" description="Basic and acidic residues" evidence="12">
    <location>
        <begin position="511"/>
        <end position="534"/>
    </location>
</feature>
<evidence type="ECO:0000256" key="8">
    <source>
        <dbReference type="ARBA" id="ARBA00023069"/>
    </source>
</evidence>
<dbReference type="FunFam" id="2.130.10.10:FF:000584">
    <property type="entry name" value="Dynein intermediate chain 2"/>
    <property type="match status" value="1"/>
</dbReference>